<dbReference type="AlphaFoldDB" id="F5YSR7"/>
<evidence type="ECO:0000313" key="3">
    <source>
        <dbReference type="Proteomes" id="UP000009224"/>
    </source>
</evidence>
<dbReference type="InterPro" id="IPR000868">
    <property type="entry name" value="Isochorismatase-like_dom"/>
</dbReference>
<dbReference type="eggNOG" id="COG1335">
    <property type="taxonomic scope" value="Bacteria"/>
</dbReference>
<reference evidence="2 3" key="1">
    <citation type="journal article" date="2011" name="J. Bacteriol.">
        <title>Complete genome sequence of a novel clinical isolate, the nontuberculous Mycobacterium strain JDM601.</title>
        <authorList>
            <person name="Zhang Z.Y."/>
            <person name="Sun Z.Q."/>
            <person name="Wang Z.L."/>
            <person name="Wen Z.L."/>
            <person name="Sun Q.W."/>
            <person name="Zhu Z.Q."/>
            <person name="Song Y.Z."/>
            <person name="Zhao J.W."/>
            <person name="Wang H.H."/>
            <person name="Zhang S.L."/>
            <person name="Guo X.K."/>
        </authorList>
    </citation>
    <scope>NUCLEOTIDE SEQUENCE [LARGE SCALE GENOMIC DNA]</scope>
    <source>
        <strain evidence="2 3">JDM601</strain>
    </source>
</reference>
<dbReference type="Pfam" id="PF00857">
    <property type="entry name" value="Isochorismatase"/>
    <property type="match status" value="1"/>
</dbReference>
<proteinExistence type="predicted"/>
<dbReference type="Proteomes" id="UP000009224">
    <property type="component" value="Chromosome"/>
</dbReference>
<dbReference type="SUPFAM" id="SSF52499">
    <property type="entry name" value="Isochorismatase-like hydrolases"/>
    <property type="match status" value="1"/>
</dbReference>
<dbReference type="OrthoDB" id="9794942at2"/>
<feature type="domain" description="Isochorismatase-like" evidence="1">
    <location>
        <begin position="7"/>
        <end position="84"/>
    </location>
</feature>
<dbReference type="Gene3D" id="3.40.50.850">
    <property type="entry name" value="Isochorismatase-like"/>
    <property type="match status" value="2"/>
</dbReference>
<evidence type="ECO:0000313" key="2">
    <source>
        <dbReference type="EMBL" id="AEF36069.1"/>
    </source>
</evidence>
<dbReference type="RefSeq" id="WP_013829001.1">
    <property type="nucleotide sequence ID" value="NC_015576.1"/>
</dbReference>
<name>F5YSR7_MYCSD</name>
<protein>
    <submittedName>
        <fullName evidence="2">Isochorismatase family protein</fullName>
    </submittedName>
</protein>
<accession>F5YSR7</accession>
<dbReference type="HOGENOM" id="CLU_068979_5_3_11"/>
<keyword evidence="3" id="KW-1185">Reference proteome</keyword>
<evidence type="ECO:0000259" key="1">
    <source>
        <dbReference type="Pfam" id="PF00857"/>
    </source>
</evidence>
<dbReference type="STRING" id="875328.JDM601_2069"/>
<dbReference type="EMBL" id="CP002329">
    <property type="protein sequence ID" value="AEF36069.1"/>
    <property type="molecule type" value="Genomic_DNA"/>
</dbReference>
<organism evidence="2 3">
    <name type="scientific">Mycolicibacter sinensis (strain JDM601)</name>
    <name type="common">Mycobacterium sinense</name>
    <dbReference type="NCBI Taxonomy" id="875328"/>
    <lineage>
        <taxon>Bacteria</taxon>
        <taxon>Bacillati</taxon>
        <taxon>Actinomycetota</taxon>
        <taxon>Actinomycetes</taxon>
        <taxon>Mycobacteriales</taxon>
        <taxon>Mycobacteriaceae</taxon>
        <taxon>Mycolicibacter</taxon>
    </lineage>
</organism>
<gene>
    <name evidence="2" type="ordered locus">JDM601_2069</name>
</gene>
<dbReference type="InterPro" id="IPR036380">
    <property type="entry name" value="Isochorismatase-like_sf"/>
</dbReference>
<dbReference type="KEGG" id="mjd:JDM601_2069"/>
<sequence>MSAPRRALVVVDAQQEYFDGLLPIQYPPREESISRIGELIDAAKASDIPVVVVKHEFPAGAPVFAAGSPTCENHPIVAKYEADADNRITKVISDATGAVDIANDAGSASAQQVHETLMALLHSNWAAVTGTSRWKSAIATGHALDRSDLGSSAATGRAAHQAG</sequence>